<protein>
    <submittedName>
        <fullName evidence="6">Chromo domain-containing protein</fullName>
    </submittedName>
</protein>
<feature type="domain" description="Chromo" evidence="4">
    <location>
        <begin position="90"/>
        <end position="149"/>
    </location>
</feature>
<comment type="subcellular location">
    <subcellularLocation>
        <location evidence="1">Nucleus</location>
    </subcellularLocation>
</comment>
<dbReference type="SMART" id="SM00298">
    <property type="entry name" value="CHROMO"/>
    <property type="match status" value="1"/>
</dbReference>
<evidence type="ECO:0000256" key="2">
    <source>
        <dbReference type="ARBA" id="ARBA00023242"/>
    </source>
</evidence>
<dbReference type="PANTHER" id="PTHR22812">
    <property type="entry name" value="CHROMOBOX PROTEIN"/>
    <property type="match status" value="1"/>
</dbReference>
<feature type="compositionally biased region" description="Low complexity" evidence="3">
    <location>
        <begin position="15"/>
        <end position="27"/>
    </location>
</feature>
<feature type="region of interest" description="Disordered" evidence="3">
    <location>
        <begin position="15"/>
        <end position="34"/>
    </location>
</feature>
<dbReference type="Proteomes" id="UP000095281">
    <property type="component" value="Unplaced"/>
</dbReference>
<dbReference type="InterPro" id="IPR000953">
    <property type="entry name" value="Chromo/chromo_shadow_dom"/>
</dbReference>
<organism evidence="5 6">
    <name type="scientific">Meloidogyne hapla</name>
    <name type="common">Root-knot nematode worm</name>
    <dbReference type="NCBI Taxonomy" id="6305"/>
    <lineage>
        <taxon>Eukaryota</taxon>
        <taxon>Metazoa</taxon>
        <taxon>Ecdysozoa</taxon>
        <taxon>Nematoda</taxon>
        <taxon>Chromadorea</taxon>
        <taxon>Rhabditida</taxon>
        <taxon>Tylenchina</taxon>
        <taxon>Tylenchomorpha</taxon>
        <taxon>Tylenchoidea</taxon>
        <taxon>Meloidogynidae</taxon>
        <taxon>Meloidogyninae</taxon>
        <taxon>Meloidogyne</taxon>
    </lineage>
</organism>
<name>A0A1I8BC39_MELHA</name>
<proteinExistence type="predicted"/>
<sequence>MKNFAYLNGYDLTSDSDSDISTPSAATPDGSIPCTSNRIDSDADGREIPQQFVNGVGRVPCTNNRIVSDNDDQELPQQNVNGVGRVDEVFVVERILAKKIVDGVIYYKIKWKDYNKPEDDTWEVIDNCHCIDLIKEYEEAHKRDKVEVISTKRKETRGRKRKFRKSMSNYVAKQQKFDHVPRQIPFVEKEEYFLNDEGAIIDTILGFSRLPDNAIMMALVCYLDGRIEYIPVDLLRQNEIGKERLLDFLLQRVHFSDI</sequence>
<dbReference type="WBParaSite" id="MhA1_Contig1797.frz3.gene7">
    <property type="protein sequence ID" value="MhA1_Contig1797.frz3.gene7"/>
    <property type="gene ID" value="MhA1_Contig1797.frz3.gene7"/>
</dbReference>
<dbReference type="CDD" id="cd00024">
    <property type="entry name" value="CD_CSD"/>
    <property type="match status" value="1"/>
</dbReference>
<reference evidence="6" key="1">
    <citation type="submission" date="2016-11" db="UniProtKB">
        <authorList>
            <consortium name="WormBaseParasite"/>
        </authorList>
    </citation>
    <scope>IDENTIFICATION</scope>
</reference>
<keyword evidence="2" id="KW-0539">Nucleus</keyword>
<evidence type="ECO:0000256" key="3">
    <source>
        <dbReference type="SAM" id="MobiDB-lite"/>
    </source>
</evidence>
<dbReference type="AlphaFoldDB" id="A0A1I8BC39"/>
<evidence type="ECO:0000256" key="1">
    <source>
        <dbReference type="ARBA" id="ARBA00004123"/>
    </source>
</evidence>
<dbReference type="PROSITE" id="PS50013">
    <property type="entry name" value="CHROMO_2"/>
    <property type="match status" value="1"/>
</dbReference>
<dbReference type="InterPro" id="IPR051219">
    <property type="entry name" value="Heterochromatin_chromo-domain"/>
</dbReference>
<evidence type="ECO:0000313" key="6">
    <source>
        <dbReference type="WBParaSite" id="MhA1_Contig1797.frz3.gene7"/>
    </source>
</evidence>
<dbReference type="Pfam" id="PF00385">
    <property type="entry name" value="Chromo"/>
    <property type="match status" value="1"/>
</dbReference>
<dbReference type="InterPro" id="IPR016197">
    <property type="entry name" value="Chromo-like_dom_sf"/>
</dbReference>
<dbReference type="SUPFAM" id="SSF54160">
    <property type="entry name" value="Chromo domain-like"/>
    <property type="match status" value="1"/>
</dbReference>
<evidence type="ECO:0000313" key="5">
    <source>
        <dbReference type="Proteomes" id="UP000095281"/>
    </source>
</evidence>
<dbReference type="GO" id="GO:0005634">
    <property type="term" value="C:nucleus"/>
    <property type="evidence" value="ECO:0007669"/>
    <property type="project" value="UniProtKB-SubCell"/>
</dbReference>
<keyword evidence="5" id="KW-1185">Reference proteome</keyword>
<evidence type="ECO:0000259" key="4">
    <source>
        <dbReference type="PROSITE" id="PS50013"/>
    </source>
</evidence>
<dbReference type="Gene3D" id="2.40.50.40">
    <property type="match status" value="1"/>
</dbReference>
<accession>A0A1I8BC39</accession>
<dbReference type="InterPro" id="IPR023780">
    <property type="entry name" value="Chromo_domain"/>
</dbReference>